<dbReference type="PANTHER" id="PTHR21623:SF2">
    <property type="entry name" value="COILED-COIL DOMAIN-CONTAINING PROTEIN 33"/>
    <property type="match status" value="1"/>
</dbReference>
<keyword evidence="1" id="KW-0175">Coiled coil</keyword>
<evidence type="ECO:0000256" key="1">
    <source>
        <dbReference type="SAM" id="Coils"/>
    </source>
</evidence>
<keyword evidence="4" id="KW-1185">Reference proteome</keyword>
<feature type="coiled-coil region" evidence="1">
    <location>
        <begin position="427"/>
        <end position="461"/>
    </location>
</feature>
<dbReference type="InterPro" id="IPR039889">
    <property type="entry name" value="CCD33"/>
</dbReference>
<sequence>MKSSGQPQKPLQLVFNVRSVRFNRPGYFFLKLTADNNAAPVKDGGEEEVWVQMPELNNTFMHALSRINDPIKQKEPGQPVAVGDGKFTFFLSREFLQRGNEEDVCVWIEAFEFLDLNNDDKLKKIGEAKYNLFADNTATAADTDTSLVTDAHEITCQVTVSELPIPSDYSQVKRCPGRYIKLYIDDAETKTFNLNLCLSSVDIDIGSYDEILERSTRFAPADPPGDDVKDTQDDVTNLSPSPDVILQTVSPEPPESPVKTVSSVPLSNVPSRLREFGSSLLNIVTRKDHDVEKGLSDTVRRLQCLKADTATLVGLLPLEVRQIEYGVNAIVGSALPAMVPALVCGNPISLSNNNGNGSSLVPVAPSSGAPGLQTPATFQDPVDEEVRNVTGVESRKLAASHTSEAPSAEPQADKDLCTRLHSQMEELEKYRISASKLNVEIETLRDKITALEVQNQQLKRQGSRCHDCNGLSPTRENHSMQTERPCTCTHLPVPLNVTDVQELVQKIKDQDADLSKQMMQMENTYLQQLAVLKHLQEKTGAPDRTADSLMDEIKTMLTKQKESSSDPETTTDFDRLYLLEKLNTAQSRIESLERQLHENAKNWGKEKSAFQLRLLESEKGVPRPLSPDTTIKSLKWVSDRVRTNLTEPYTHPIHSCHNSQANGIFDGGQII</sequence>
<proteinExistence type="predicted"/>
<dbReference type="GO" id="GO:0005777">
    <property type="term" value="C:peroxisome"/>
    <property type="evidence" value="ECO:0007669"/>
    <property type="project" value="TreeGrafter"/>
</dbReference>
<dbReference type="AlphaFoldDB" id="A0AAD9KMR1"/>
<reference evidence="3" key="1">
    <citation type="journal article" date="2023" name="Mol. Biol. Evol.">
        <title>Third-Generation Sequencing Reveals the Adaptive Role of the Epigenome in Three Deep-Sea Polychaetes.</title>
        <authorList>
            <person name="Perez M."/>
            <person name="Aroh O."/>
            <person name="Sun Y."/>
            <person name="Lan Y."/>
            <person name="Juniper S.K."/>
            <person name="Young C.R."/>
            <person name="Angers B."/>
            <person name="Qian P.Y."/>
        </authorList>
    </citation>
    <scope>NUCLEOTIDE SEQUENCE</scope>
    <source>
        <strain evidence="3">R07B-5</strain>
    </source>
</reference>
<organism evidence="3 4">
    <name type="scientific">Ridgeia piscesae</name>
    <name type="common">Tubeworm</name>
    <dbReference type="NCBI Taxonomy" id="27915"/>
    <lineage>
        <taxon>Eukaryota</taxon>
        <taxon>Metazoa</taxon>
        <taxon>Spiralia</taxon>
        <taxon>Lophotrochozoa</taxon>
        <taxon>Annelida</taxon>
        <taxon>Polychaeta</taxon>
        <taxon>Sedentaria</taxon>
        <taxon>Canalipalpata</taxon>
        <taxon>Sabellida</taxon>
        <taxon>Siboglinidae</taxon>
        <taxon>Ridgeia</taxon>
    </lineage>
</organism>
<evidence type="ECO:0000256" key="2">
    <source>
        <dbReference type="SAM" id="MobiDB-lite"/>
    </source>
</evidence>
<evidence type="ECO:0000313" key="3">
    <source>
        <dbReference type="EMBL" id="KAK2174423.1"/>
    </source>
</evidence>
<dbReference type="PANTHER" id="PTHR21623">
    <property type="entry name" value="SPERIOLIN-BINDING FACTOR"/>
    <property type="match status" value="1"/>
</dbReference>
<protein>
    <submittedName>
        <fullName evidence="3">Uncharacterized protein</fullName>
    </submittedName>
</protein>
<name>A0AAD9KMR1_RIDPI</name>
<dbReference type="EMBL" id="JAODUO010000803">
    <property type="protein sequence ID" value="KAK2174423.1"/>
    <property type="molecule type" value="Genomic_DNA"/>
</dbReference>
<gene>
    <name evidence="3" type="ORF">NP493_804g00007</name>
</gene>
<feature type="coiled-coil region" evidence="1">
    <location>
        <begin position="575"/>
        <end position="602"/>
    </location>
</feature>
<accession>A0AAD9KMR1</accession>
<evidence type="ECO:0000313" key="4">
    <source>
        <dbReference type="Proteomes" id="UP001209878"/>
    </source>
</evidence>
<dbReference type="Proteomes" id="UP001209878">
    <property type="component" value="Unassembled WGS sequence"/>
</dbReference>
<feature type="region of interest" description="Disordered" evidence="2">
    <location>
        <begin position="394"/>
        <end position="414"/>
    </location>
</feature>
<comment type="caution">
    <text evidence="3">The sequence shown here is derived from an EMBL/GenBank/DDBJ whole genome shotgun (WGS) entry which is preliminary data.</text>
</comment>